<dbReference type="EMBL" id="CP032101">
    <property type="protein sequence ID" value="AXX86494.1"/>
    <property type="molecule type" value="Genomic_DNA"/>
</dbReference>
<evidence type="ECO:0000313" key="4">
    <source>
        <dbReference type="Proteomes" id="UP000264693"/>
    </source>
</evidence>
<evidence type="ECO:0000313" key="1">
    <source>
        <dbReference type="EMBL" id="AXX86494.1"/>
    </source>
</evidence>
<keyword evidence="3" id="KW-1185">Reference proteome</keyword>
<dbReference type="Proteomes" id="UP000224740">
    <property type="component" value="Unassembled WGS sequence"/>
</dbReference>
<dbReference type="RefSeq" id="WP_099311136.1">
    <property type="nucleotide sequence ID" value="NZ_CP032101.1"/>
</dbReference>
<dbReference type="EMBL" id="NXAO01000031">
    <property type="protein sequence ID" value="PHO15309.1"/>
    <property type="molecule type" value="Genomic_DNA"/>
</dbReference>
<name>A0A347TIR6_9BACT</name>
<accession>A0A347TIR6</accession>
<evidence type="ECO:0000313" key="2">
    <source>
        <dbReference type="EMBL" id="PHO15309.1"/>
    </source>
</evidence>
<proteinExistence type="predicted"/>
<reference evidence="3" key="1">
    <citation type="submission" date="2017-09" db="EMBL/GenBank/DDBJ databases">
        <title>Arcobacter canalis sp. nov., a new species isolated from a water canal contaminated with urban sewage.</title>
        <authorList>
            <person name="Perez-Cataluna A."/>
            <person name="Salas-Masso N."/>
            <person name="Figueras M.J."/>
        </authorList>
    </citation>
    <scope>NUCLEOTIDE SEQUENCE [LARGE SCALE GENOMIC DNA]</scope>
    <source>
        <strain evidence="3">CECT 7727</strain>
    </source>
</reference>
<sequence length="95" mass="11092">MNLSNMTKEVNFTLMEYEFIAIYLLVTFEKFYTNSELIKDKEFAEFFEAIASKIHFLSNEAQLYLALVLQISSVGTNTKDGFNKLEENLKYNNLL</sequence>
<dbReference type="Proteomes" id="UP000264693">
    <property type="component" value="Chromosome"/>
</dbReference>
<dbReference type="AlphaFoldDB" id="A0A347TIR6"/>
<protein>
    <submittedName>
        <fullName evidence="1">Uncharacterized protein</fullName>
    </submittedName>
</protein>
<gene>
    <name evidence="1" type="ORF">AMRN_0739</name>
    <name evidence="2" type="ORF">CPH92_07600</name>
</gene>
<organism evidence="1 4">
    <name type="scientific">Malaciobacter marinus</name>
    <dbReference type="NCBI Taxonomy" id="505249"/>
    <lineage>
        <taxon>Bacteria</taxon>
        <taxon>Pseudomonadati</taxon>
        <taxon>Campylobacterota</taxon>
        <taxon>Epsilonproteobacteria</taxon>
        <taxon>Campylobacterales</taxon>
        <taxon>Arcobacteraceae</taxon>
        <taxon>Malaciobacter</taxon>
    </lineage>
</organism>
<reference evidence="2" key="2">
    <citation type="submission" date="2017-09" db="EMBL/GenBank/DDBJ databases">
        <authorList>
            <person name="Perez-Cataluna A."/>
            <person name="Figueras M.J."/>
            <person name="Salas-Masso N."/>
        </authorList>
    </citation>
    <scope>NUCLEOTIDE SEQUENCE</scope>
    <source>
        <strain evidence="2">CECT 7727</strain>
    </source>
</reference>
<dbReference type="KEGG" id="amar:AMRN_0739"/>
<evidence type="ECO:0000313" key="3">
    <source>
        <dbReference type="Proteomes" id="UP000224740"/>
    </source>
</evidence>
<reference evidence="1 4" key="3">
    <citation type="submission" date="2018-08" db="EMBL/GenBank/DDBJ databases">
        <title>Complete genome of the Arcobacter marinus type strain JCM 15502.</title>
        <authorList>
            <person name="Miller W.G."/>
            <person name="Yee E."/>
            <person name="Huynh S."/>
            <person name="Parker C.T."/>
        </authorList>
    </citation>
    <scope>NUCLEOTIDE SEQUENCE [LARGE SCALE GENOMIC DNA]</scope>
    <source>
        <strain evidence="1 4">JCM 15502</strain>
    </source>
</reference>